<keyword evidence="3" id="KW-0067">ATP-binding</keyword>
<dbReference type="PANTHER" id="PTHR43146:SF1">
    <property type="entry name" value="CANCER-RELATED NUCLEOSIDE-TRIPHOSPHATASE"/>
    <property type="match status" value="1"/>
</dbReference>
<evidence type="ECO:0000256" key="3">
    <source>
        <dbReference type="ARBA" id="ARBA00022840"/>
    </source>
</evidence>
<proteinExistence type="predicted"/>
<dbReference type="Pfam" id="PF03266">
    <property type="entry name" value="NTPase_1"/>
    <property type="match status" value="1"/>
</dbReference>
<evidence type="ECO:0000256" key="2">
    <source>
        <dbReference type="ARBA" id="ARBA00022801"/>
    </source>
</evidence>
<dbReference type="RefSeq" id="WP_200674003.1">
    <property type="nucleotide sequence ID" value="NZ_JAACYA010000002.1"/>
</dbReference>
<dbReference type="NCBIfam" id="NF010248">
    <property type="entry name" value="PRK13695.1"/>
    <property type="match status" value="1"/>
</dbReference>
<dbReference type="Proteomes" id="UP000772812">
    <property type="component" value="Unassembled WGS sequence"/>
</dbReference>
<dbReference type="EMBL" id="JAACYA010000002">
    <property type="protein sequence ID" value="MBK3332582.1"/>
    <property type="molecule type" value="Genomic_DNA"/>
</dbReference>
<keyword evidence="2" id="KW-0378">Hydrolase</keyword>
<dbReference type="SUPFAM" id="SSF52540">
    <property type="entry name" value="P-loop containing nucleoside triphosphate hydrolases"/>
    <property type="match status" value="1"/>
</dbReference>
<keyword evidence="5" id="KW-1185">Reference proteome</keyword>
<evidence type="ECO:0000256" key="1">
    <source>
        <dbReference type="ARBA" id="ARBA00022741"/>
    </source>
</evidence>
<dbReference type="InterPro" id="IPR004948">
    <property type="entry name" value="Nuc-triphosphatase_THEP1"/>
</dbReference>
<dbReference type="Gene3D" id="3.40.50.300">
    <property type="entry name" value="P-loop containing nucleotide triphosphate hydrolases"/>
    <property type="match status" value="1"/>
</dbReference>
<evidence type="ECO:0000313" key="4">
    <source>
        <dbReference type="EMBL" id="MBK3332582.1"/>
    </source>
</evidence>
<comment type="caution">
    <text evidence="4">The sequence shown here is derived from an EMBL/GenBank/DDBJ whole genome shotgun (WGS) entry which is preliminary data.</text>
</comment>
<protein>
    <submittedName>
        <fullName evidence="4">NTPase</fullName>
    </submittedName>
</protein>
<keyword evidence="1" id="KW-0547">Nucleotide-binding</keyword>
<evidence type="ECO:0000313" key="5">
    <source>
        <dbReference type="Proteomes" id="UP000772812"/>
    </source>
</evidence>
<sequence length="173" mass="19559">MKVVLTGKPAIGKTTVIKKVALQLKGKAEGFYTEEFRDKTGKREGFNVITLDGKKTLLASKNIKTPFKVGSYSVNLEEFEKTVLPALKRALNSRSIIIIDEIGKMELFSDRFAQIVKDIFSDENTTVIATVPAKNIHPVVSWIKKRPDVLLFEVDYKNRDTLPQKILNILEKH</sequence>
<accession>A0ABS1GI25</accession>
<name>A0ABS1GI25_9AQUI</name>
<dbReference type="PANTHER" id="PTHR43146">
    <property type="entry name" value="CANCER-RELATED NUCLEOSIDE-TRIPHOSPHATASE"/>
    <property type="match status" value="1"/>
</dbReference>
<gene>
    <name evidence="4" type="ORF">GWK41_05840</name>
</gene>
<dbReference type="InterPro" id="IPR027417">
    <property type="entry name" value="P-loop_NTPase"/>
</dbReference>
<reference evidence="4 5" key="1">
    <citation type="journal article" date="2021" name="Syst. Appl. Microbiol.">
        <title>Persephonella atlantica sp. nov.: How to adapt to physico-chemical gradients in high temperature hydrothermal habitats.</title>
        <authorList>
            <person name="Francois D.X."/>
            <person name="Godfroy A."/>
            <person name="Mathien C."/>
            <person name="Aube J."/>
            <person name="Cathalot C."/>
            <person name="Lesongeur F."/>
            <person name="L'Haridon S."/>
            <person name="Philippon X."/>
            <person name="Roussel E.G."/>
        </authorList>
    </citation>
    <scope>NUCLEOTIDE SEQUENCE [LARGE SCALE GENOMIC DNA]</scope>
    <source>
        <strain evidence="4 5">MO1340</strain>
    </source>
</reference>
<organism evidence="4 5">
    <name type="scientific">Persephonella atlantica</name>
    <dbReference type="NCBI Taxonomy" id="2699429"/>
    <lineage>
        <taxon>Bacteria</taxon>
        <taxon>Pseudomonadati</taxon>
        <taxon>Aquificota</taxon>
        <taxon>Aquificia</taxon>
        <taxon>Aquificales</taxon>
        <taxon>Hydrogenothermaceae</taxon>
        <taxon>Persephonella</taxon>
    </lineage>
</organism>